<dbReference type="EMBL" id="JAANER010000005">
    <property type="protein sequence ID" value="KAG9188952.1"/>
    <property type="molecule type" value="Genomic_DNA"/>
</dbReference>
<proteinExistence type="predicted"/>
<sequence length="117" mass="13631">MWSERPYYGYEIDPYVPQDSFKRTVLRYVGNAELDRTQARTAGIDLEGNHDSDDEEWAQLQVIEDEVKQLLETLDVERIEAWKQPKLINPSPPHTLSDGDPVERCITCHVFDAIEKR</sequence>
<organism evidence="1 2">
    <name type="scientific">Alternaria panax</name>
    <dbReference type="NCBI Taxonomy" id="48097"/>
    <lineage>
        <taxon>Eukaryota</taxon>
        <taxon>Fungi</taxon>
        <taxon>Dikarya</taxon>
        <taxon>Ascomycota</taxon>
        <taxon>Pezizomycotina</taxon>
        <taxon>Dothideomycetes</taxon>
        <taxon>Pleosporomycetidae</taxon>
        <taxon>Pleosporales</taxon>
        <taxon>Pleosporineae</taxon>
        <taxon>Pleosporaceae</taxon>
        <taxon>Alternaria</taxon>
        <taxon>Alternaria sect. Panax</taxon>
    </lineage>
</organism>
<name>A0AAD4I7N0_9PLEO</name>
<keyword evidence="2" id="KW-1185">Reference proteome</keyword>
<comment type="caution">
    <text evidence="1">The sequence shown here is derived from an EMBL/GenBank/DDBJ whole genome shotgun (WGS) entry which is preliminary data.</text>
</comment>
<evidence type="ECO:0000313" key="2">
    <source>
        <dbReference type="Proteomes" id="UP001199106"/>
    </source>
</evidence>
<evidence type="ECO:0000313" key="1">
    <source>
        <dbReference type="EMBL" id="KAG9188952.1"/>
    </source>
</evidence>
<gene>
    <name evidence="1" type="ORF">G6011_05820</name>
</gene>
<dbReference type="Proteomes" id="UP001199106">
    <property type="component" value="Unassembled WGS sequence"/>
</dbReference>
<accession>A0AAD4I7N0</accession>
<dbReference type="AlphaFoldDB" id="A0AAD4I7N0"/>
<protein>
    <submittedName>
        <fullName evidence="1">Uncharacterized protein</fullName>
    </submittedName>
</protein>
<reference evidence="1" key="1">
    <citation type="submission" date="2021-07" db="EMBL/GenBank/DDBJ databases">
        <title>Genome Resource of American Ginseng Black Spot Pathogen Alternaria panax.</title>
        <authorList>
            <person name="Qiu C."/>
            <person name="Wang W."/>
            <person name="Liu Z."/>
        </authorList>
    </citation>
    <scope>NUCLEOTIDE SEQUENCE</scope>
    <source>
        <strain evidence="1">BNCC115425</strain>
    </source>
</reference>